<dbReference type="PANTHER" id="PTHR46072">
    <property type="entry name" value="AMIDASE-RELATED-RELATED"/>
    <property type="match status" value="1"/>
</dbReference>
<evidence type="ECO:0000259" key="3">
    <source>
        <dbReference type="Pfam" id="PF01425"/>
    </source>
</evidence>
<dbReference type="EMBL" id="KB446543">
    <property type="protein sequence ID" value="EME40421.1"/>
    <property type="molecule type" value="Genomic_DNA"/>
</dbReference>
<evidence type="ECO:0000256" key="1">
    <source>
        <dbReference type="ARBA" id="ARBA00009199"/>
    </source>
</evidence>
<protein>
    <recommendedName>
        <fullName evidence="3">Amidase domain-containing protein</fullName>
    </recommendedName>
</protein>
<dbReference type="GO" id="GO:0016787">
    <property type="term" value="F:hydrolase activity"/>
    <property type="evidence" value="ECO:0007669"/>
    <property type="project" value="UniProtKB-KW"/>
</dbReference>
<accession>N1PGG4</accession>
<dbReference type="HOGENOM" id="CLU_009600_9_2_1"/>
<keyword evidence="5" id="KW-1185">Reference proteome</keyword>
<dbReference type="PANTHER" id="PTHR46072:SF10">
    <property type="entry name" value="ACETAMIDASE"/>
    <property type="match status" value="1"/>
</dbReference>
<dbReference type="STRING" id="675120.N1PGG4"/>
<dbReference type="Proteomes" id="UP000016933">
    <property type="component" value="Unassembled WGS sequence"/>
</dbReference>
<dbReference type="PIRSF" id="PIRSF001221">
    <property type="entry name" value="Amidase_fungi"/>
    <property type="match status" value="1"/>
</dbReference>
<proteinExistence type="inferred from homology"/>
<feature type="domain" description="Amidase" evidence="3">
    <location>
        <begin position="74"/>
        <end position="543"/>
    </location>
</feature>
<dbReference type="InterPro" id="IPR023631">
    <property type="entry name" value="Amidase_dom"/>
</dbReference>
<evidence type="ECO:0000313" key="4">
    <source>
        <dbReference type="EMBL" id="EME40421.1"/>
    </source>
</evidence>
<reference evidence="5" key="1">
    <citation type="journal article" date="2012" name="PLoS Genet.">
        <title>The genomes of the fungal plant pathogens Cladosporium fulvum and Dothistroma septosporum reveal adaptation to different hosts and lifestyles but also signatures of common ancestry.</title>
        <authorList>
            <person name="de Wit P.J.G.M."/>
            <person name="van der Burgt A."/>
            <person name="Oekmen B."/>
            <person name="Stergiopoulos I."/>
            <person name="Abd-Elsalam K.A."/>
            <person name="Aerts A.L."/>
            <person name="Bahkali A.H."/>
            <person name="Beenen H.G."/>
            <person name="Chettri P."/>
            <person name="Cox M.P."/>
            <person name="Datema E."/>
            <person name="de Vries R.P."/>
            <person name="Dhillon B."/>
            <person name="Ganley A.R."/>
            <person name="Griffiths S.A."/>
            <person name="Guo Y."/>
            <person name="Hamelin R.C."/>
            <person name="Henrissat B."/>
            <person name="Kabir M.S."/>
            <person name="Jashni M.K."/>
            <person name="Kema G."/>
            <person name="Klaubauf S."/>
            <person name="Lapidus A."/>
            <person name="Levasseur A."/>
            <person name="Lindquist E."/>
            <person name="Mehrabi R."/>
            <person name="Ohm R.A."/>
            <person name="Owen T.J."/>
            <person name="Salamov A."/>
            <person name="Schwelm A."/>
            <person name="Schijlen E."/>
            <person name="Sun H."/>
            <person name="van den Burg H.A."/>
            <person name="van Ham R.C.H.J."/>
            <person name="Zhang S."/>
            <person name="Goodwin S.B."/>
            <person name="Grigoriev I.V."/>
            <person name="Collemare J."/>
            <person name="Bradshaw R.E."/>
        </authorList>
    </citation>
    <scope>NUCLEOTIDE SEQUENCE [LARGE SCALE GENOMIC DNA]</scope>
    <source>
        <strain evidence="5">NZE10 / CBS 128990</strain>
    </source>
</reference>
<organism evidence="4 5">
    <name type="scientific">Dothistroma septosporum (strain NZE10 / CBS 128990)</name>
    <name type="common">Red band needle blight fungus</name>
    <name type="synonym">Mycosphaerella pini</name>
    <dbReference type="NCBI Taxonomy" id="675120"/>
    <lineage>
        <taxon>Eukaryota</taxon>
        <taxon>Fungi</taxon>
        <taxon>Dikarya</taxon>
        <taxon>Ascomycota</taxon>
        <taxon>Pezizomycotina</taxon>
        <taxon>Dothideomycetes</taxon>
        <taxon>Dothideomycetidae</taxon>
        <taxon>Mycosphaerellales</taxon>
        <taxon>Mycosphaerellaceae</taxon>
        <taxon>Dothistroma</taxon>
    </lineage>
</organism>
<dbReference type="OMA" id="HEWYENQ"/>
<dbReference type="Pfam" id="PF01425">
    <property type="entry name" value="Amidase"/>
    <property type="match status" value="1"/>
</dbReference>
<keyword evidence="2" id="KW-0378">Hydrolase</keyword>
<evidence type="ECO:0000313" key="5">
    <source>
        <dbReference type="Proteomes" id="UP000016933"/>
    </source>
</evidence>
<dbReference type="Gene3D" id="3.90.1300.10">
    <property type="entry name" value="Amidase signature (AS) domain"/>
    <property type="match status" value="1"/>
</dbReference>
<gene>
    <name evidence="4" type="ORF">DOTSEDRAFT_135975</name>
</gene>
<dbReference type="OrthoDB" id="6428749at2759"/>
<evidence type="ECO:0000256" key="2">
    <source>
        <dbReference type="ARBA" id="ARBA00022801"/>
    </source>
</evidence>
<dbReference type="InterPro" id="IPR036928">
    <property type="entry name" value="AS_sf"/>
</dbReference>
<dbReference type="AlphaFoldDB" id="N1PGG4"/>
<comment type="similarity">
    <text evidence="1">Belongs to the amidase family.</text>
</comment>
<name>N1PGG4_DOTSN</name>
<sequence length="559" mass="60877">MEWQSVCTGKQAELWEHVPAQWNIGDRVSYSDADTSQPHATIQSSLNFTERTITERSAAALLDAMGRGEYTVQEVLAAFAHRAMVAHQLTLCLCEVNFVAARSRARELDRYWQTNRKTIGPLHGLPVSLMDRFHVAGLDTACGFASWCDQRKSIEDEGTLVRTLKQLGAIVHCKTNVPMSMLLGETSNNIIGTTVNPHDTRLTAGGACGGEGALLALRGSILGLGTDVAGSSRIPAAFCGIWSLKCSQDRLPSDGIATVLSGLPVAHGAIGLMSNELAMLTKTLYSLLNSHIGQTDPDVIEIPWNQERLDSIRQRKGHAGQRDGRLCFGVLACDAHVRPHPPILRAIQEVSNALRQSGHEVVEWAPPPHAPAVENLFKILGSTSAIEARQALDASGEPSIPQLHEWYENQDMEPNSTAEFWNLCAERKRYCAQYKSYWHSVGDSTGSGRVPDGVVLPVAPTLAVSHGKVSYYGYSAIANVLDYPSGVFPVTTADLMLDISMTQHDILSDTDAEVQRSYDPSVIEGLPVNLQVMCPRFQEETVLGLMEVIAESLQQSDTA</sequence>
<dbReference type="eggNOG" id="KOG1212">
    <property type="taxonomic scope" value="Eukaryota"/>
</dbReference>
<dbReference type="SUPFAM" id="SSF75304">
    <property type="entry name" value="Amidase signature (AS) enzymes"/>
    <property type="match status" value="1"/>
</dbReference>
<reference evidence="4 5" key="2">
    <citation type="journal article" date="2012" name="PLoS Pathog.">
        <title>Diverse lifestyles and strategies of plant pathogenesis encoded in the genomes of eighteen Dothideomycetes fungi.</title>
        <authorList>
            <person name="Ohm R.A."/>
            <person name="Feau N."/>
            <person name="Henrissat B."/>
            <person name="Schoch C.L."/>
            <person name="Horwitz B.A."/>
            <person name="Barry K.W."/>
            <person name="Condon B.J."/>
            <person name="Copeland A.C."/>
            <person name="Dhillon B."/>
            <person name="Glaser F."/>
            <person name="Hesse C.N."/>
            <person name="Kosti I."/>
            <person name="LaButti K."/>
            <person name="Lindquist E.A."/>
            <person name="Lucas S."/>
            <person name="Salamov A.A."/>
            <person name="Bradshaw R.E."/>
            <person name="Ciuffetti L."/>
            <person name="Hamelin R.C."/>
            <person name="Kema G.H.J."/>
            <person name="Lawrence C."/>
            <person name="Scott J.A."/>
            <person name="Spatafora J.W."/>
            <person name="Turgeon B.G."/>
            <person name="de Wit P.J.G.M."/>
            <person name="Zhong S."/>
            <person name="Goodwin S.B."/>
            <person name="Grigoriev I.V."/>
        </authorList>
    </citation>
    <scope>NUCLEOTIDE SEQUENCE [LARGE SCALE GENOMIC DNA]</scope>
    <source>
        <strain evidence="5">NZE10 / CBS 128990</strain>
    </source>
</reference>